<protein>
    <submittedName>
        <fullName evidence="2">Uncharacterized protein</fullName>
    </submittedName>
</protein>
<feature type="region of interest" description="Disordered" evidence="1">
    <location>
        <begin position="30"/>
        <end position="52"/>
    </location>
</feature>
<gene>
    <name evidence="2" type="ORF">OH76DRAFT_843896</name>
</gene>
<evidence type="ECO:0000256" key="1">
    <source>
        <dbReference type="SAM" id="MobiDB-lite"/>
    </source>
</evidence>
<sequence length="216" mass="24041">MQRLGCITHTFLWSLSKRPKVPKVRSACEDVPRKHRRASLPHLPPPLPSSSKWHRRCTFGPSAVINQAFHLHDHSIQRISCYDHNVRLIRRYYRSYTEVSFLHVPPPIVARTTSGHARRWWSRGRKTSAWAAFAARLREIGGRDALTTLGCLGLGTRARPPSAHSHASGCLRARATALGKLGECAIVPESDYDDVVWAGATTSQGRSLFSAACPTC</sequence>
<organism evidence="2 3">
    <name type="scientific">Lentinus brumalis</name>
    <dbReference type="NCBI Taxonomy" id="2498619"/>
    <lineage>
        <taxon>Eukaryota</taxon>
        <taxon>Fungi</taxon>
        <taxon>Dikarya</taxon>
        <taxon>Basidiomycota</taxon>
        <taxon>Agaricomycotina</taxon>
        <taxon>Agaricomycetes</taxon>
        <taxon>Polyporales</taxon>
        <taxon>Polyporaceae</taxon>
        <taxon>Lentinus</taxon>
    </lineage>
</organism>
<keyword evidence="3" id="KW-1185">Reference proteome</keyword>
<reference evidence="2 3" key="1">
    <citation type="journal article" date="2018" name="Biotechnol. Biofuels">
        <title>Integrative visual omics of the white-rot fungus Polyporus brumalis exposes the biotechnological potential of its oxidative enzymes for delignifying raw plant biomass.</title>
        <authorList>
            <person name="Miyauchi S."/>
            <person name="Rancon A."/>
            <person name="Drula E."/>
            <person name="Hage H."/>
            <person name="Chaduli D."/>
            <person name="Favel A."/>
            <person name="Grisel S."/>
            <person name="Henrissat B."/>
            <person name="Herpoel-Gimbert I."/>
            <person name="Ruiz-Duenas F.J."/>
            <person name="Chevret D."/>
            <person name="Hainaut M."/>
            <person name="Lin J."/>
            <person name="Wang M."/>
            <person name="Pangilinan J."/>
            <person name="Lipzen A."/>
            <person name="Lesage-Meessen L."/>
            <person name="Navarro D."/>
            <person name="Riley R."/>
            <person name="Grigoriev I.V."/>
            <person name="Zhou S."/>
            <person name="Raouche S."/>
            <person name="Rosso M.N."/>
        </authorList>
    </citation>
    <scope>NUCLEOTIDE SEQUENCE [LARGE SCALE GENOMIC DNA]</scope>
    <source>
        <strain evidence="2 3">BRFM 1820</strain>
    </source>
</reference>
<dbReference type="Proteomes" id="UP000256964">
    <property type="component" value="Unassembled WGS sequence"/>
</dbReference>
<name>A0A371DQL9_9APHY</name>
<proteinExistence type="predicted"/>
<dbReference type="EMBL" id="KZ857383">
    <property type="protein sequence ID" value="RDX54836.1"/>
    <property type="molecule type" value="Genomic_DNA"/>
</dbReference>
<dbReference type="AlphaFoldDB" id="A0A371DQL9"/>
<accession>A0A371DQL9</accession>
<evidence type="ECO:0000313" key="3">
    <source>
        <dbReference type="Proteomes" id="UP000256964"/>
    </source>
</evidence>
<evidence type="ECO:0000313" key="2">
    <source>
        <dbReference type="EMBL" id="RDX54836.1"/>
    </source>
</evidence>